<dbReference type="InterPro" id="IPR052895">
    <property type="entry name" value="HetReg/Transcr_Mod"/>
</dbReference>
<name>A0A0B7K7Y5_BIOOC</name>
<dbReference type="InterPro" id="IPR010730">
    <property type="entry name" value="HET"/>
</dbReference>
<evidence type="ECO:0000259" key="1">
    <source>
        <dbReference type="Pfam" id="PF06985"/>
    </source>
</evidence>
<dbReference type="Pfam" id="PF06985">
    <property type="entry name" value="HET"/>
    <property type="match status" value="1"/>
</dbReference>
<dbReference type="AlphaFoldDB" id="A0A0B7K7Y5"/>
<feature type="domain" description="Heterokaryon incompatibility" evidence="1">
    <location>
        <begin position="44"/>
        <end position="197"/>
    </location>
</feature>
<dbReference type="PANTHER" id="PTHR24148:SF64">
    <property type="entry name" value="HETEROKARYON INCOMPATIBILITY DOMAIN-CONTAINING PROTEIN"/>
    <property type="match status" value="1"/>
</dbReference>
<accession>A0A0B7K7Y5</accession>
<gene>
    <name evidence="2" type="ORF">BN869_000006864_1</name>
</gene>
<evidence type="ECO:0000313" key="2">
    <source>
        <dbReference type="EMBL" id="CEO50806.1"/>
    </source>
</evidence>
<sequence length="598" mass="68633">MEIKYTSLNTYQSEIRLLTIDPGRPTDEVRCSLSVVSLNANPQYEALSYVWGDSSITADITVDGVSHLVTANLKYALCAIRGLSKPRTIWVDAICINREDLLEKNNQIPLMARIYSAAFNVVVSLGPGSPSLDYFADWAHVYLSKRPFSFRWIQRNVLPGLTPTARAQKRIRDAKFVRSEITFWKHQYFRRMWTVQELALANKTPIVLIGQNAVLLTRANDDWVSLLEDCEAAYAKAFDSRFVGRRFKEEFKNILEQVHAMMDPPALQEGTITASPRLLQIFPQQLSATAHRECFDPRDRVFALYPLFPELQAAYPADYRKPPEQVLMDTLTYILEHHPMFFSIIHIWPLRPGRLEDENYPTWLPDITGRQPDGFTGSGFHEGARHVRSRPDIDNSILFLDAWMVGKCQVVLRFDDSATKNLDTILEYLDGEMEASLEYESWGIRELDGTKIHRRIAYACYYHDHVGPPEFPEEKYRQIQAGLEACGSNDLPWQRLPKSLQLLREKAERLAGKALFVTRSGLFGICSDMIEDGDYLFVSPSLYQPMPLRIRGEYCDGNERRYARLVDFAFVDGLVGDSKHEDVLRFVESQKLTRLRIG</sequence>
<dbReference type="PANTHER" id="PTHR24148">
    <property type="entry name" value="ANKYRIN REPEAT DOMAIN-CONTAINING PROTEIN 39 HOMOLOG-RELATED"/>
    <property type="match status" value="1"/>
</dbReference>
<dbReference type="EMBL" id="CDPU01000020">
    <property type="protein sequence ID" value="CEO50806.1"/>
    <property type="molecule type" value="Genomic_DNA"/>
</dbReference>
<reference evidence="2" key="1">
    <citation type="submission" date="2015-01" db="EMBL/GenBank/DDBJ databases">
        <authorList>
            <person name="Durling Mikael"/>
        </authorList>
    </citation>
    <scope>NUCLEOTIDE SEQUENCE</scope>
</reference>
<organism evidence="2">
    <name type="scientific">Bionectria ochroleuca</name>
    <name type="common">Gliocladium roseum</name>
    <dbReference type="NCBI Taxonomy" id="29856"/>
    <lineage>
        <taxon>Eukaryota</taxon>
        <taxon>Fungi</taxon>
        <taxon>Dikarya</taxon>
        <taxon>Ascomycota</taxon>
        <taxon>Pezizomycotina</taxon>
        <taxon>Sordariomycetes</taxon>
        <taxon>Hypocreomycetidae</taxon>
        <taxon>Hypocreales</taxon>
        <taxon>Bionectriaceae</taxon>
        <taxon>Clonostachys</taxon>
    </lineage>
</organism>
<protein>
    <recommendedName>
        <fullName evidence="1">Heterokaryon incompatibility domain-containing protein</fullName>
    </recommendedName>
</protein>
<proteinExistence type="predicted"/>